<dbReference type="AlphaFoldDB" id="A0A4Q9HAF5"/>
<keyword evidence="2" id="KW-1185">Reference proteome</keyword>
<sequence length="366" mass="39258">MKNKYFKHSALVALAVLSLASCKKDKVEEEVIAPYDVPKTYNFSDAKYSSSSSRVRMWLEQNTYAGTGNTGAAALSTTKANDFWNNTNNPFTDATLNTSGVNIAGKITDGPTYKAYFDGLVATSQSLGATVATNGSAGFVSRTATGKIAVDAKGVEYTQAIAKGLMGSLFFKQAVDLLIAVKADATIELQKQHFDEAFGYLAVPVNYDPNATYANTLPAAERPLAWGGYLAERGKDIKAGEVIFNAFLKGRAAIGAKDVKVRDEQINIILEKWEQLAAAAALAYVTSPTTGDVGLGLWPGAKFHALSEGWGFIATFKYRPATSKLSAANFTKLNDIINTSFYTLLNEPGYPKLVEAQGILKATYGL</sequence>
<gene>
    <name evidence="1" type="ORF">EYS08_16005</name>
</gene>
<dbReference type="RefSeq" id="WP_131030973.1">
    <property type="nucleotide sequence ID" value="NZ_SIXF01000016.1"/>
</dbReference>
<dbReference type="OrthoDB" id="5498726at2"/>
<evidence type="ECO:0000313" key="2">
    <source>
        <dbReference type="Proteomes" id="UP000291819"/>
    </source>
</evidence>
<accession>A0A4Q9HAF5</accession>
<dbReference type="EMBL" id="SIXF01000016">
    <property type="protein sequence ID" value="TBO41034.1"/>
    <property type="molecule type" value="Genomic_DNA"/>
</dbReference>
<proteinExistence type="predicted"/>
<reference evidence="1 2" key="1">
    <citation type="submission" date="2019-02" db="EMBL/GenBank/DDBJ databases">
        <title>Pedobacter kyonggii whole genome sequence analysis.</title>
        <authorList>
            <person name="Dahal R.H."/>
        </authorList>
    </citation>
    <scope>NUCLEOTIDE SEQUENCE [LARGE SCALE GENOMIC DNA]</scope>
    <source>
        <strain evidence="1 2">K-4-11-1</strain>
    </source>
</reference>
<dbReference type="PROSITE" id="PS51257">
    <property type="entry name" value="PROKAR_LIPOPROTEIN"/>
    <property type="match status" value="1"/>
</dbReference>
<dbReference type="Pfam" id="PF16148">
    <property type="entry name" value="DUF4856"/>
    <property type="match status" value="1"/>
</dbReference>
<name>A0A4Q9HAF5_9SPHI</name>
<comment type="caution">
    <text evidence="1">The sequence shown here is derived from an EMBL/GenBank/DDBJ whole genome shotgun (WGS) entry which is preliminary data.</text>
</comment>
<evidence type="ECO:0000313" key="1">
    <source>
        <dbReference type="EMBL" id="TBO41034.1"/>
    </source>
</evidence>
<dbReference type="Proteomes" id="UP000291819">
    <property type="component" value="Unassembled WGS sequence"/>
</dbReference>
<organism evidence="1 2">
    <name type="scientific">Pedobacter kyonggii</name>
    <dbReference type="NCBI Taxonomy" id="1926871"/>
    <lineage>
        <taxon>Bacteria</taxon>
        <taxon>Pseudomonadati</taxon>
        <taxon>Bacteroidota</taxon>
        <taxon>Sphingobacteriia</taxon>
        <taxon>Sphingobacteriales</taxon>
        <taxon>Sphingobacteriaceae</taxon>
        <taxon>Pedobacter</taxon>
    </lineage>
</organism>
<dbReference type="InterPro" id="IPR032331">
    <property type="entry name" value="DUF4856"/>
</dbReference>
<protein>
    <submittedName>
        <fullName evidence="1">DUF4856 domain-containing protein</fullName>
    </submittedName>
</protein>